<evidence type="ECO:0000313" key="1">
    <source>
        <dbReference type="EMBL" id="KAJ8874847.1"/>
    </source>
</evidence>
<dbReference type="PANTHER" id="PTHR46601">
    <property type="entry name" value="ULP_PROTEASE DOMAIN-CONTAINING PROTEIN"/>
    <property type="match status" value="1"/>
</dbReference>
<proteinExistence type="predicted"/>
<comment type="caution">
    <text evidence="1">The sequence shown here is derived from an EMBL/GenBank/DDBJ whole genome shotgun (WGS) entry which is preliminary data.</text>
</comment>
<sequence>MSAENNLKDNPPDPVMQIDVAENYSLVHQDEIQTAHWSHSQVSTCCLWHEKGVKSHIVISNDLKHSKVFCLGYRNRFSVTNLCFSKADFGLTNEWDYFASELMG</sequence>
<dbReference type="EMBL" id="JARBHB010000009">
    <property type="protein sequence ID" value="KAJ8874847.1"/>
    <property type="molecule type" value="Genomic_DNA"/>
</dbReference>
<evidence type="ECO:0000313" key="2">
    <source>
        <dbReference type="Proteomes" id="UP001159363"/>
    </source>
</evidence>
<gene>
    <name evidence="1" type="ORF">PR048_022736</name>
</gene>
<name>A0ABQ9GS31_9NEOP</name>
<organism evidence="1 2">
    <name type="scientific">Dryococelus australis</name>
    <dbReference type="NCBI Taxonomy" id="614101"/>
    <lineage>
        <taxon>Eukaryota</taxon>
        <taxon>Metazoa</taxon>
        <taxon>Ecdysozoa</taxon>
        <taxon>Arthropoda</taxon>
        <taxon>Hexapoda</taxon>
        <taxon>Insecta</taxon>
        <taxon>Pterygota</taxon>
        <taxon>Neoptera</taxon>
        <taxon>Polyneoptera</taxon>
        <taxon>Phasmatodea</taxon>
        <taxon>Verophasmatodea</taxon>
        <taxon>Anareolatae</taxon>
        <taxon>Phasmatidae</taxon>
        <taxon>Eurycanthinae</taxon>
        <taxon>Dryococelus</taxon>
    </lineage>
</organism>
<dbReference type="PANTHER" id="PTHR46601:SF2">
    <property type="entry name" value="UBIQUITIN-LIKE PROTEASE FAMILY PROFILE DOMAIN-CONTAINING PROTEIN"/>
    <property type="match status" value="1"/>
</dbReference>
<keyword evidence="2" id="KW-1185">Reference proteome</keyword>
<accession>A0ABQ9GS31</accession>
<reference evidence="1 2" key="1">
    <citation type="submission" date="2023-02" db="EMBL/GenBank/DDBJ databases">
        <title>LHISI_Scaffold_Assembly.</title>
        <authorList>
            <person name="Stuart O.P."/>
            <person name="Cleave R."/>
            <person name="Magrath M.J.L."/>
            <person name="Mikheyev A.S."/>
        </authorList>
    </citation>
    <scope>NUCLEOTIDE SEQUENCE [LARGE SCALE GENOMIC DNA]</scope>
    <source>
        <strain evidence="1">Daus_M_001</strain>
        <tissue evidence="1">Leg muscle</tissue>
    </source>
</reference>
<protein>
    <submittedName>
        <fullName evidence="1">Uncharacterized protein</fullName>
    </submittedName>
</protein>
<dbReference type="Proteomes" id="UP001159363">
    <property type="component" value="Chromosome 8"/>
</dbReference>